<protein>
    <submittedName>
        <fullName evidence="1">DUF1934 family protein</fullName>
    </submittedName>
</protein>
<dbReference type="InterPro" id="IPR015231">
    <property type="entry name" value="DUF1934"/>
</dbReference>
<dbReference type="EMBL" id="WITJ01000005">
    <property type="protein sequence ID" value="MQW39186.1"/>
    <property type="molecule type" value="Genomic_DNA"/>
</dbReference>
<reference evidence="1 2" key="1">
    <citation type="submission" date="2019-10" db="EMBL/GenBank/DDBJ databases">
        <authorList>
            <person name="Dong K."/>
        </authorList>
    </citation>
    <scope>NUCLEOTIDE SEQUENCE [LARGE SCALE GENOMIC DNA]</scope>
    <source>
        <strain evidence="1 2">DSM 28960</strain>
    </source>
</reference>
<dbReference type="AlphaFoldDB" id="A0A7X2D098"/>
<accession>A0A7X2D098</accession>
<evidence type="ECO:0000313" key="2">
    <source>
        <dbReference type="Proteomes" id="UP000439550"/>
    </source>
</evidence>
<dbReference type="Pfam" id="PF09148">
    <property type="entry name" value="DUF1934"/>
    <property type="match status" value="1"/>
</dbReference>
<dbReference type="Proteomes" id="UP000439550">
    <property type="component" value="Unassembled WGS sequence"/>
</dbReference>
<comment type="caution">
    <text evidence="1">The sequence shown here is derived from an EMBL/GenBank/DDBJ whole genome shotgun (WGS) entry which is preliminary data.</text>
</comment>
<proteinExistence type="predicted"/>
<keyword evidence="2" id="KW-1185">Reference proteome</keyword>
<dbReference type="SUPFAM" id="SSF50814">
    <property type="entry name" value="Lipocalins"/>
    <property type="match status" value="1"/>
</dbReference>
<organism evidence="1 2">
    <name type="scientific">Lactococcus hircilactis</name>
    <dbReference type="NCBI Taxonomy" id="1494462"/>
    <lineage>
        <taxon>Bacteria</taxon>
        <taxon>Bacillati</taxon>
        <taxon>Bacillota</taxon>
        <taxon>Bacilli</taxon>
        <taxon>Lactobacillales</taxon>
        <taxon>Streptococcaceae</taxon>
        <taxon>Lactococcus</taxon>
    </lineage>
</organism>
<name>A0A7X2D098_9LACT</name>
<dbReference type="RefSeq" id="WP_153495868.1">
    <property type="nucleotide sequence ID" value="NZ_CAXYUY010000002.1"/>
</dbReference>
<gene>
    <name evidence="1" type="ORF">GHI93_04430</name>
</gene>
<evidence type="ECO:0000313" key="1">
    <source>
        <dbReference type="EMBL" id="MQW39186.1"/>
    </source>
</evidence>
<sequence length="126" mass="14684">MIKITIHNDIRIGTDKDSIHDVFFGEKKENSGKIILLYHNAADEKVLLKCDNKEVSMTRYTKPPTTMRFCTDKKTSFHYEGLGALSVLTKKLVINDKNNEVFLTYQLIQNTLKIGDYRMHVFWQEV</sequence>
<dbReference type="OrthoDB" id="2233368at2"/>
<dbReference type="Gene3D" id="2.40.128.20">
    <property type="match status" value="1"/>
</dbReference>
<dbReference type="InterPro" id="IPR012674">
    <property type="entry name" value="Calycin"/>
</dbReference>